<dbReference type="Proteomes" id="UP000319375">
    <property type="component" value="Unassembled WGS sequence"/>
</dbReference>
<evidence type="ECO:0008006" key="3">
    <source>
        <dbReference type="Google" id="ProtNLM"/>
    </source>
</evidence>
<organism evidence="1 2">
    <name type="scientific">Tsukamurella conjunctivitidis</name>
    <dbReference type="NCBI Taxonomy" id="2592068"/>
    <lineage>
        <taxon>Bacteria</taxon>
        <taxon>Bacillati</taxon>
        <taxon>Actinomycetota</taxon>
        <taxon>Actinomycetes</taxon>
        <taxon>Mycobacteriales</taxon>
        <taxon>Tsukamurellaceae</taxon>
        <taxon>Tsukamurella</taxon>
    </lineage>
</organism>
<evidence type="ECO:0000313" key="1">
    <source>
        <dbReference type="EMBL" id="TWS27403.1"/>
    </source>
</evidence>
<proteinExistence type="predicted"/>
<dbReference type="EMBL" id="VIGX01000014">
    <property type="protein sequence ID" value="TWS27403.1"/>
    <property type="molecule type" value="Genomic_DNA"/>
</dbReference>
<protein>
    <recommendedName>
        <fullName evidence="3">Terminase small subunit</fullName>
    </recommendedName>
</protein>
<accession>A0A5C5RY23</accession>
<dbReference type="RefSeq" id="WP_146488540.1">
    <property type="nucleotide sequence ID" value="NZ_VIGX01000014.1"/>
</dbReference>
<gene>
    <name evidence="1" type="ORF">FK530_18960</name>
</gene>
<dbReference type="AlphaFoldDB" id="A0A5C5RY23"/>
<dbReference type="OrthoDB" id="3405462at2"/>
<comment type="caution">
    <text evidence="1">The sequence shown here is derived from an EMBL/GenBank/DDBJ whole genome shotgun (WGS) entry which is preliminary data.</text>
</comment>
<name>A0A5C5RY23_9ACTN</name>
<sequence>MGEYGFGEAGEALWVAISAAYHVDSSNEVLVVQACRIADQAERVNDALRDGSPLMVENHRGDLVASPLVVELRNLASTLKQLFAALGISKLERYAGSSRPRGPAGQIIDKARSKIDLQREIAEKKAELAAIDDMDRFLAGELD</sequence>
<keyword evidence="2" id="KW-1185">Reference proteome</keyword>
<reference evidence="1 2" key="1">
    <citation type="submission" date="2019-06" db="EMBL/GenBank/DDBJ databases">
        <title>Tsukamurella conjunctivitidis sp. nov., Tsukamurella assacharolytica sp. nov. and Tsukamurella sputae sp. nov. isolated from patients with conjunctivitis, bacteraemia (lymphoma) and respiratory infection (sputum) in Hong Kong.</title>
        <authorList>
            <person name="Teng J.L.L."/>
            <person name="Lee H.H."/>
            <person name="Fong J.Y.H."/>
            <person name="Fok K.M.N."/>
            <person name="Lau S.K.P."/>
            <person name="Woo P.C.Y."/>
        </authorList>
    </citation>
    <scope>NUCLEOTIDE SEQUENCE [LARGE SCALE GENOMIC DNA]</scope>
    <source>
        <strain evidence="1 2">HKU72</strain>
    </source>
</reference>
<evidence type="ECO:0000313" key="2">
    <source>
        <dbReference type="Proteomes" id="UP000319375"/>
    </source>
</evidence>